<evidence type="ECO:0000256" key="3">
    <source>
        <dbReference type="ARBA" id="ARBA00022692"/>
    </source>
</evidence>
<dbReference type="EMBL" id="LAZR01001082">
    <property type="protein sequence ID" value="KKN51048.1"/>
    <property type="molecule type" value="Genomic_DNA"/>
</dbReference>
<dbReference type="Pfam" id="PF12704">
    <property type="entry name" value="MacB_PCD"/>
    <property type="match status" value="1"/>
</dbReference>
<name>A0A0F9UBP3_9ZZZZ</name>
<dbReference type="Pfam" id="PF02687">
    <property type="entry name" value="FtsX"/>
    <property type="match status" value="1"/>
</dbReference>
<evidence type="ECO:0000259" key="9">
    <source>
        <dbReference type="Pfam" id="PF12704"/>
    </source>
</evidence>
<evidence type="ECO:0008006" key="11">
    <source>
        <dbReference type="Google" id="ProtNLM"/>
    </source>
</evidence>
<reference evidence="10" key="1">
    <citation type="journal article" date="2015" name="Nature">
        <title>Complex archaea that bridge the gap between prokaryotes and eukaryotes.</title>
        <authorList>
            <person name="Spang A."/>
            <person name="Saw J.H."/>
            <person name="Jorgensen S.L."/>
            <person name="Zaremba-Niedzwiedzka K."/>
            <person name="Martijn J."/>
            <person name="Lind A.E."/>
            <person name="van Eijk R."/>
            <person name="Schleper C."/>
            <person name="Guy L."/>
            <person name="Ettema T.J."/>
        </authorList>
    </citation>
    <scope>NUCLEOTIDE SEQUENCE</scope>
</reference>
<dbReference type="PANTHER" id="PTHR30572:SF4">
    <property type="entry name" value="ABC TRANSPORTER PERMEASE YTRF"/>
    <property type="match status" value="1"/>
</dbReference>
<feature type="transmembrane region" description="Helical" evidence="7">
    <location>
        <begin position="286"/>
        <end position="311"/>
    </location>
</feature>
<evidence type="ECO:0000313" key="10">
    <source>
        <dbReference type="EMBL" id="KKN51048.1"/>
    </source>
</evidence>
<evidence type="ECO:0000256" key="4">
    <source>
        <dbReference type="ARBA" id="ARBA00022989"/>
    </source>
</evidence>
<evidence type="ECO:0000256" key="1">
    <source>
        <dbReference type="ARBA" id="ARBA00004651"/>
    </source>
</evidence>
<dbReference type="GO" id="GO:0022857">
    <property type="term" value="F:transmembrane transporter activity"/>
    <property type="evidence" value="ECO:0007669"/>
    <property type="project" value="TreeGrafter"/>
</dbReference>
<comment type="caution">
    <text evidence="10">The sequence shown here is derived from an EMBL/GenBank/DDBJ whole genome shotgun (WGS) entry which is preliminary data.</text>
</comment>
<protein>
    <recommendedName>
        <fullName evidence="11">ABC3 transporter permease protein domain-containing protein</fullName>
    </recommendedName>
</protein>
<comment type="similarity">
    <text evidence="6">Belongs to the ABC-4 integral membrane protein family.</text>
</comment>
<keyword evidence="2" id="KW-1003">Cell membrane</keyword>
<feature type="transmembrane region" description="Helical" evidence="7">
    <location>
        <begin position="377"/>
        <end position="397"/>
    </location>
</feature>
<dbReference type="InterPro" id="IPR025857">
    <property type="entry name" value="MacB_PCD"/>
</dbReference>
<dbReference type="GO" id="GO:0005886">
    <property type="term" value="C:plasma membrane"/>
    <property type="evidence" value="ECO:0007669"/>
    <property type="project" value="UniProtKB-SubCell"/>
</dbReference>
<comment type="subcellular location">
    <subcellularLocation>
        <location evidence="1">Cell membrane</location>
        <topology evidence="1">Multi-pass membrane protein</topology>
    </subcellularLocation>
</comment>
<dbReference type="PANTHER" id="PTHR30572">
    <property type="entry name" value="MEMBRANE COMPONENT OF TRANSPORTER-RELATED"/>
    <property type="match status" value="1"/>
</dbReference>
<feature type="transmembrane region" description="Helical" evidence="7">
    <location>
        <begin position="21"/>
        <end position="41"/>
    </location>
</feature>
<proteinExistence type="inferred from homology"/>
<dbReference type="InterPro" id="IPR050250">
    <property type="entry name" value="Macrolide_Exporter_MacB"/>
</dbReference>
<keyword evidence="4 7" id="KW-1133">Transmembrane helix</keyword>
<evidence type="ECO:0000256" key="2">
    <source>
        <dbReference type="ARBA" id="ARBA00022475"/>
    </source>
</evidence>
<organism evidence="10">
    <name type="scientific">marine sediment metagenome</name>
    <dbReference type="NCBI Taxonomy" id="412755"/>
    <lineage>
        <taxon>unclassified sequences</taxon>
        <taxon>metagenomes</taxon>
        <taxon>ecological metagenomes</taxon>
    </lineage>
</organism>
<gene>
    <name evidence="10" type="ORF">LCGC14_0626610</name>
</gene>
<dbReference type="InterPro" id="IPR003838">
    <property type="entry name" value="ABC3_permease_C"/>
</dbReference>
<evidence type="ECO:0000259" key="8">
    <source>
        <dbReference type="Pfam" id="PF02687"/>
    </source>
</evidence>
<sequence length="414" mass="46509">MFDIERWQEIFNTIRKNKLRTFLTGLSVASGIFILVILLGFGQGFRNGIAHEFEQDAATSVWVWPGMTTKKYKGLNPGRNIQLRNQNYEFSAKLLQDDIEYKSPRIFVRDISINYGKEALAYNLQGVSYQFQQIENATMSDGRFLNYQDEINTAKVAVIGNKIAIDVFQDVETPIGEFIDISGIPFKIIGIFSETEDREEERIFIPKTTAQKVFNGGDRLNNLAYTLVPAENFEAAVAQSLKFKNRLQSYLQQAHTVDPDDTNAIRVYSAMEEAKRYYSLTDNIKLFFWFVGICTIIAGVVGVSNIMLIVVRERTKEIGIRKALGAKPWAIVGMVLHESIFITAISGFTGLIFSMGLLELLGPHIQVDYVLNPSVNFNVAISTVFVLIVAGAVAGFFPAWRAANIHVIDALKDE</sequence>
<feature type="domain" description="ABC3 transporter permease C-terminal" evidence="8">
    <location>
        <begin position="290"/>
        <end position="406"/>
    </location>
</feature>
<evidence type="ECO:0000256" key="6">
    <source>
        <dbReference type="ARBA" id="ARBA00038076"/>
    </source>
</evidence>
<feature type="transmembrane region" description="Helical" evidence="7">
    <location>
        <begin position="331"/>
        <end position="357"/>
    </location>
</feature>
<keyword evidence="3 7" id="KW-0812">Transmembrane</keyword>
<accession>A0A0F9UBP3</accession>
<feature type="domain" description="MacB-like periplasmic core" evidence="9">
    <location>
        <begin position="21"/>
        <end position="239"/>
    </location>
</feature>
<evidence type="ECO:0000256" key="7">
    <source>
        <dbReference type="SAM" id="Phobius"/>
    </source>
</evidence>
<dbReference type="AlphaFoldDB" id="A0A0F9UBP3"/>
<keyword evidence="5 7" id="KW-0472">Membrane</keyword>
<evidence type="ECO:0000256" key="5">
    <source>
        <dbReference type="ARBA" id="ARBA00023136"/>
    </source>
</evidence>